<dbReference type="EMBL" id="NVLK01000042">
    <property type="protein sequence ID" value="PEC20485.1"/>
    <property type="molecule type" value="Genomic_DNA"/>
</dbReference>
<evidence type="ECO:0000256" key="4">
    <source>
        <dbReference type="ARBA" id="ARBA00022989"/>
    </source>
</evidence>
<comment type="subcellular location">
    <subcellularLocation>
        <location evidence="1">Membrane</location>
        <topology evidence="1">Single-pass membrane protein</topology>
    </subcellularLocation>
</comment>
<dbReference type="Pfam" id="PF09680">
    <property type="entry name" value="YjcZ_2"/>
    <property type="match status" value="1"/>
</dbReference>
<evidence type="ECO:0000256" key="1">
    <source>
        <dbReference type="ARBA" id="ARBA00004167"/>
    </source>
</evidence>
<protein>
    <submittedName>
        <fullName evidence="7">Sporulation protein YjcZ</fullName>
    </submittedName>
</protein>
<organism evidence="7 8">
    <name type="scientific">Bacillus cereus</name>
    <dbReference type="NCBI Taxonomy" id="1396"/>
    <lineage>
        <taxon>Bacteria</taxon>
        <taxon>Bacillati</taxon>
        <taxon>Bacillota</taxon>
        <taxon>Bacilli</taxon>
        <taxon>Bacillales</taxon>
        <taxon>Bacillaceae</taxon>
        <taxon>Bacillus</taxon>
        <taxon>Bacillus cereus group</taxon>
    </lineage>
</organism>
<keyword evidence="5 6" id="KW-0472">Membrane</keyword>
<dbReference type="AlphaFoldDB" id="A0A2A7HV33"/>
<name>A0A2A7HV33_BACCE</name>
<dbReference type="Proteomes" id="UP000220006">
    <property type="component" value="Unassembled WGS sequence"/>
</dbReference>
<keyword evidence="4 6" id="KW-1133">Transmembrane helix</keyword>
<feature type="transmembrane region" description="Helical" evidence="6">
    <location>
        <begin position="12"/>
        <end position="37"/>
    </location>
</feature>
<keyword evidence="3 6" id="KW-0812">Transmembrane</keyword>
<proteinExistence type="inferred from homology"/>
<evidence type="ECO:0000313" key="7">
    <source>
        <dbReference type="EMBL" id="PEC20485.1"/>
    </source>
</evidence>
<dbReference type="InterPro" id="IPR010070">
    <property type="entry name" value="YjcZ-like"/>
</dbReference>
<dbReference type="NCBIfam" id="TIGR01732">
    <property type="entry name" value="tiny_TM_bacill"/>
    <property type="match status" value="1"/>
</dbReference>
<gene>
    <name evidence="7" type="ORF">COM96_19245</name>
</gene>
<evidence type="ECO:0000256" key="3">
    <source>
        <dbReference type="ARBA" id="ARBA00022692"/>
    </source>
</evidence>
<evidence type="ECO:0000313" key="8">
    <source>
        <dbReference type="Proteomes" id="UP000220006"/>
    </source>
</evidence>
<reference evidence="7 8" key="1">
    <citation type="submission" date="2017-09" db="EMBL/GenBank/DDBJ databases">
        <title>Large-scale bioinformatics analysis of Bacillus genomes uncovers conserved roles of natural products in bacterial physiology.</title>
        <authorList>
            <consortium name="Agbiome Team Llc"/>
            <person name="Bleich R.M."/>
            <person name="Grubbs K.J."/>
            <person name="Santa Maria K.C."/>
            <person name="Allen S.E."/>
            <person name="Farag S."/>
            <person name="Shank E.A."/>
            <person name="Bowers A."/>
        </authorList>
    </citation>
    <scope>NUCLEOTIDE SEQUENCE [LARGE SCALE GENOMIC DNA]</scope>
    <source>
        <strain evidence="7 8">AFS096845</strain>
    </source>
</reference>
<dbReference type="RefSeq" id="WP_097905110.1">
    <property type="nucleotide sequence ID" value="NZ_NVLK01000042.1"/>
</dbReference>
<evidence type="ECO:0000256" key="6">
    <source>
        <dbReference type="SAM" id="Phobius"/>
    </source>
</evidence>
<dbReference type="GO" id="GO:0016020">
    <property type="term" value="C:membrane"/>
    <property type="evidence" value="ECO:0007669"/>
    <property type="project" value="UniProtKB-SubCell"/>
</dbReference>
<evidence type="ECO:0000256" key="5">
    <source>
        <dbReference type="ARBA" id="ARBA00023136"/>
    </source>
</evidence>
<sequence>MGYGGSCGGGCGFGGGFALLVVIFNLLIIVGASCSGFSC</sequence>
<comment type="similarity">
    <text evidence="2">Belongs to the SscA family.</text>
</comment>
<evidence type="ECO:0000256" key="2">
    <source>
        <dbReference type="ARBA" id="ARBA00010221"/>
    </source>
</evidence>
<comment type="caution">
    <text evidence="7">The sequence shown here is derived from an EMBL/GenBank/DDBJ whole genome shotgun (WGS) entry which is preliminary data.</text>
</comment>
<accession>A0A2A7HV33</accession>